<dbReference type="InterPro" id="IPR004654">
    <property type="entry name" value="ROK_glcA"/>
</dbReference>
<dbReference type="GO" id="GO:0004340">
    <property type="term" value="F:glucokinase activity"/>
    <property type="evidence" value="ECO:0007669"/>
    <property type="project" value="UniProtKB-EC"/>
</dbReference>
<keyword evidence="6 9" id="KW-0418">Kinase</keyword>
<dbReference type="Pfam" id="PF00480">
    <property type="entry name" value="ROK"/>
    <property type="match status" value="1"/>
</dbReference>
<evidence type="ECO:0000256" key="2">
    <source>
        <dbReference type="ARBA" id="ARBA00012323"/>
    </source>
</evidence>
<gene>
    <name evidence="9" type="ORF">N782_08635</name>
</gene>
<dbReference type="EMBL" id="AVBF01000020">
    <property type="protein sequence ID" value="KGP72961.1"/>
    <property type="molecule type" value="Genomic_DNA"/>
</dbReference>
<dbReference type="eggNOG" id="COG1940">
    <property type="taxonomic scope" value="Bacteria"/>
</dbReference>
<dbReference type="GO" id="GO:0005524">
    <property type="term" value="F:ATP binding"/>
    <property type="evidence" value="ECO:0007669"/>
    <property type="project" value="UniProtKB-KW"/>
</dbReference>
<dbReference type="InterPro" id="IPR000600">
    <property type="entry name" value="ROK"/>
</dbReference>
<comment type="caution">
    <text evidence="9">The sequence shown here is derived from an EMBL/GenBank/DDBJ whole genome shotgun (WGS) entry which is preliminary data.</text>
</comment>
<dbReference type="InterPro" id="IPR049874">
    <property type="entry name" value="ROK_cs"/>
</dbReference>
<proteinExistence type="inferred from homology"/>
<reference evidence="9 10" key="1">
    <citation type="journal article" date="2015" name="Stand. Genomic Sci.">
        <title>High quality draft genome sequence of the moderately halophilic bacterium Pontibacillus yanchengensis Y32(T) and comparison among Pontibacillus genomes.</title>
        <authorList>
            <person name="Huang J."/>
            <person name="Qiao Z.X."/>
            <person name="Tang J.W."/>
            <person name="Wang G."/>
        </authorList>
    </citation>
    <scope>NUCLEOTIDE SEQUENCE [LARGE SCALE GENOMIC DNA]</scope>
    <source>
        <strain evidence="9 10">Y32</strain>
    </source>
</reference>
<dbReference type="SUPFAM" id="SSF53067">
    <property type="entry name" value="Actin-like ATPase domain"/>
    <property type="match status" value="1"/>
</dbReference>
<dbReference type="Gene3D" id="3.30.420.40">
    <property type="match status" value="2"/>
</dbReference>
<dbReference type="PANTHER" id="PTHR18964">
    <property type="entry name" value="ROK (REPRESSOR, ORF, KINASE) FAMILY"/>
    <property type="match status" value="1"/>
</dbReference>
<evidence type="ECO:0000313" key="10">
    <source>
        <dbReference type="Proteomes" id="UP000030147"/>
    </source>
</evidence>
<keyword evidence="5" id="KW-0547">Nucleotide-binding</keyword>
<dbReference type="AlphaFoldDB" id="A0A0A2TFT7"/>
<dbReference type="EC" id="2.7.1.2" evidence="2"/>
<dbReference type="NCBIfam" id="TIGR00744">
    <property type="entry name" value="ROK_glcA_fam"/>
    <property type="match status" value="1"/>
</dbReference>
<comment type="similarity">
    <text evidence="1">Belongs to the ROK (NagC/XylR) family.</text>
</comment>
<evidence type="ECO:0000256" key="7">
    <source>
        <dbReference type="ARBA" id="ARBA00022840"/>
    </source>
</evidence>
<dbReference type="PROSITE" id="PS01125">
    <property type="entry name" value="ROK"/>
    <property type="match status" value="1"/>
</dbReference>
<evidence type="ECO:0000256" key="3">
    <source>
        <dbReference type="ARBA" id="ARBA00014701"/>
    </source>
</evidence>
<name>A0A0A2TFT7_9BACI</name>
<dbReference type="GO" id="GO:0005737">
    <property type="term" value="C:cytoplasm"/>
    <property type="evidence" value="ECO:0007669"/>
    <property type="project" value="InterPro"/>
</dbReference>
<evidence type="ECO:0000256" key="8">
    <source>
        <dbReference type="ARBA" id="ARBA00032386"/>
    </source>
</evidence>
<evidence type="ECO:0000256" key="4">
    <source>
        <dbReference type="ARBA" id="ARBA00022679"/>
    </source>
</evidence>
<dbReference type="Proteomes" id="UP000030147">
    <property type="component" value="Unassembled WGS sequence"/>
</dbReference>
<dbReference type="RefSeq" id="WP_036818743.1">
    <property type="nucleotide sequence ID" value="NZ_AVBF01000020.1"/>
</dbReference>
<dbReference type="GO" id="GO:0006096">
    <property type="term" value="P:glycolytic process"/>
    <property type="evidence" value="ECO:0007669"/>
    <property type="project" value="InterPro"/>
</dbReference>
<sequence length="320" mass="33882">MSTKHLIGIDIGGTTVKIAFITYDGVIIEKWEIPTNKSDEAQYIVPDIATSIRDKQKEKGYQHDDFAAIGVGAPGFIDVDSGMIHEAVNVGWKNYHLSEELKQATGYKVWVENDANLAALGENWKGSGDRANHMIAVTLGTGVGGGIIANGQLLHGANGTVAEIGHMAVETEQPLPCNCGKSGCLETVTSATAISRFAKMAIEEGKTTSLAQTLKEKDDITAKDVFEASTQGDQVAEDILAYVIEHLGRAIANLAIALNPSKIVIGGGVSKAGDQLLIPLRAVFDQYALTRTSHAAEIVMASLGNDAGVMGAAYFAKEEL</sequence>
<dbReference type="InterPro" id="IPR043129">
    <property type="entry name" value="ATPase_NBD"/>
</dbReference>
<dbReference type="PANTHER" id="PTHR18964:SF149">
    <property type="entry name" value="BIFUNCTIONAL UDP-N-ACETYLGLUCOSAMINE 2-EPIMERASE_N-ACETYLMANNOSAMINE KINASE"/>
    <property type="match status" value="1"/>
</dbReference>
<evidence type="ECO:0000313" key="9">
    <source>
        <dbReference type="EMBL" id="KGP72961.1"/>
    </source>
</evidence>
<dbReference type="OrthoDB" id="9810372at2"/>
<keyword evidence="4" id="KW-0808">Transferase</keyword>
<accession>A0A0A2TFT7</accession>
<dbReference type="STRING" id="1385514.N782_08635"/>
<evidence type="ECO:0000256" key="1">
    <source>
        <dbReference type="ARBA" id="ARBA00006479"/>
    </source>
</evidence>
<keyword evidence="10" id="KW-1185">Reference proteome</keyword>
<organism evidence="9 10">
    <name type="scientific">Pontibacillus yanchengensis Y32</name>
    <dbReference type="NCBI Taxonomy" id="1385514"/>
    <lineage>
        <taxon>Bacteria</taxon>
        <taxon>Bacillati</taxon>
        <taxon>Bacillota</taxon>
        <taxon>Bacilli</taxon>
        <taxon>Bacillales</taxon>
        <taxon>Bacillaceae</taxon>
        <taxon>Pontibacillus</taxon>
    </lineage>
</organism>
<protein>
    <recommendedName>
        <fullName evidence="3">Glucokinase</fullName>
        <ecNumber evidence="2">2.7.1.2</ecNumber>
    </recommendedName>
    <alternativeName>
        <fullName evidence="8">Glucose kinase</fullName>
    </alternativeName>
</protein>
<keyword evidence="7" id="KW-0067">ATP-binding</keyword>
<evidence type="ECO:0000256" key="5">
    <source>
        <dbReference type="ARBA" id="ARBA00022741"/>
    </source>
</evidence>
<evidence type="ECO:0000256" key="6">
    <source>
        <dbReference type="ARBA" id="ARBA00022777"/>
    </source>
</evidence>